<evidence type="ECO:0000256" key="2">
    <source>
        <dbReference type="ARBA" id="ARBA00022692"/>
    </source>
</evidence>
<feature type="transmembrane region" description="Helical" evidence="5">
    <location>
        <begin position="146"/>
        <end position="168"/>
    </location>
</feature>
<feature type="transmembrane region" description="Helical" evidence="5">
    <location>
        <begin position="117"/>
        <end position="139"/>
    </location>
</feature>
<feature type="transmembrane region" description="Helical" evidence="5">
    <location>
        <begin position="196"/>
        <end position="219"/>
    </location>
</feature>
<gene>
    <name evidence="6" type="ORF">CVLEPA_LOCUS15065</name>
</gene>
<evidence type="ECO:0000313" key="7">
    <source>
        <dbReference type="Proteomes" id="UP001642483"/>
    </source>
</evidence>
<comment type="caution">
    <text evidence="6">The sequence shown here is derived from an EMBL/GenBank/DDBJ whole genome shotgun (WGS) entry which is preliminary data.</text>
</comment>
<feature type="transmembrane region" description="Helical" evidence="5">
    <location>
        <begin position="27"/>
        <end position="48"/>
    </location>
</feature>
<keyword evidence="7" id="KW-1185">Reference proteome</keyword>
<evidence type="ECO:0000256" key="3">
    <source>
        <dbReference type="ARBA" id="ARBA00022989"/>
    </source>
</evidence>
<keyword evidence="2 5" id="KW-0812">Transmembrane</keyword>
<accession>A0ABP0FWU3</accession>
<keyword evidence="4 5" id="KW-0472">Membrane</keyword>
<dbReference type="EMBL" id="CAWYQH010000097">
    <property type="protein sequence ID" value="CAK8684065.1"/>
    <property type="molecule type" value="Genomic_DNA"/>
</dbReference>
<protein>
    <submittedName>
        <fullName evidence="6">Uncharacterized protein</fullName>
    </submittedName>
</protein>
<evidence type="ECO:0000256" key="1">
    <source>
        <dbReference type="ARBA" id="ARBA00004141"/>
    </source>
</evidence>
<reference evidence="6 7" key="1">
    <citation type="submission" date="2024-02" db="EMBL/GenBank/DDBJ databases">
        <authorList>
            <person name="Daric V."/>
            <person name="Darras S."/>
        </authorList>
    </citation>
    <scope>NUCLEOTIDE SEQUENCE [LARGE SCALE GENOMIC DNA]</scope>
</reference>
<dbReference type="PANTHER" id="PTHR10671">
    <property type="entry name" value="EPITHELIAL MEMBRANE PROTEIN-RELATED"/>
    <property type="match status" value="1"/>
</dbReference>
<sequence>MRTVTFCPGSKKYTQLVTEPFRRIHRITIYIVLSWIILLASCFTNYWISVCAPFSSSGNAFDLYHKELQEDLQTTSYDTHQMCLNIGLFNGALSVPHLPTSFVYIGDKCHAMVKVSAVLMLITVLILPISAIVSFLCYFEIFKRRFVIVSIIISVLFLFVAVIIFTIYKERTAMVDDPEQDVIKDLLNNFHGSYGLSYYLAWLSLFSTCATLNSAIVFYHSRNDKNLHKHKECNISVL</sequence>
<evidence type="ECO:0000313" key="6">
    <source>
        <dbReference type="EMBL" id="CAK8684065.1"/>
    </source>
</evidence>
<organism evidence="6 7">
    <name type="scientific">Clavelina lepadiformis</name>
    <name type="common">Light-bulb sea squirt</name>
    <name type="synonym">Ascidia lepadiformis</name>
    <dbReference type="NCBI Taxonomy" id="159417"/>
    <lineage>
        <taxon>Eukaryota</taxon>
        <taxon>Metazoa</taxon>
        <taxon>Chordata</taxon>
        <taxon>Tunicata</taxon>
        <taxon>Ascidiacea</taxon>
        <taxon>Aplousobranchia</taxon>
        <taxon>Clavelinidae</taxon>
        <taxon>Clavelina</taxon>
    </lineage>
</organism>
<dbReference type="Gene3D" id="1.20.140.150">
    <property type="match status" value="1"/>
</dbReference>
<comment type="subcellular location">
    <subcellularLocation>
        <location evidence="1">Membrane</location>
        <topology evidence="1">Multi-pass membrane protein</topology>
    </subcellularLocation>
</comment>
<dbReference type="InterPro" id="IPR050579">
    <property type="entry name" value="PMP-22/EMP/MP20-like"/>
</dbReference>
<evidence type="ECO:0000256" key="5">
    <source>
        <dbReference type="SAM" id="Phobius"/>
    </source>
</evidence>
<proteinExistence type="predicted"/>
<evidence type="ECO:0000256" key="4">
    <source>
        <dbReference type="ARBA" id="ARBA00023136"/>
    </source>
</evidence>
<name>A0ABP0FWU3_CLALP</name>
<dbReference type="PANTHER" id="PTHR10671:SF108">
    <property type="entry name" value="CLAUDIN FAMILY PROTEIN-RELATED"/>
    <property type="match status" value="1"/>
</dbReference>
<dbReference type="Proteomes" id="UP001642483">
    <property type="component" value="Unassembled WGS sequence"/>
</dbReference>
<keyword evidence="3 5" id="KW-1133">Transmembrane helix</keyword>